<keyword evidence="1" id="KW-0472">Membrane</keyword>
<dbReference type="PROSITE" id="PS51837">
    <property type="entry name" value="LITAF"/>
    <property type="match status" value="1"/>
</dbReference>
<sequence>MEDQIQREPDALCRHCDSKVACFSKPEATYFTGLIACIVIMIFGIWSFCILPFAIPLSKAIVIRCARCNSKLETKQPFGLFSLKDEVLTIKLGDCVIVMTRTYLLAITIVVSALIMYWWYISIPPPKEIIYSNATWEEYLKDCGMEVVLVNGVRASQKFKTLYEGKTVQWDGYLVRATQNPGGYIFRGDHAVVILAKMVPTESNIHADIILTMDDHDFGSNISTLRSLQKGSHFRFNATFVSLGNENMLHHFHASYIEKLDGHMQIADHVHIVNQRYNVNNSPSKALDSGQ</sequence>
<evidence type="ECO:0000256" key="1">
    <source>
        <dbReference type="SAM" id="Phobius"/>
    </source>
</evidence>
<feature type="domain" description="LITAF" evidence="2">
    <location>
        <begin position="1"/>
        <end position="77"/>
    </location>
</feature>
<reference evidence="3" key="1">
    <citation type="submission" date="2021-09" db="EMBL/GenBank/DDBJ databases">
        <authorList>
            <consortium name="AG Swart"/>
            <person name="Singh M."/>
            <person name="Singh A."/>
            <person name="Seah K."/>
            <person name="Emmerich C."/>
        </authorList>
    </citation>
    <scope>NUCLEOTIDE SEQUENCE</scope>
    <source>
        <strain evidence="3">ATCC30299</strain>
    </source>
</reference>
<dbReference type="Pfam" id="PF10601">
    <property type="entry name" value="zf-LITAF-like"/>
    <property type="match status" value="1"/>
</dbReference>
<comment type="caution">
    <text evidence="3">The sequence shown here is derived from an EMBL/GenBank/DDBJ whole genome shotgun (WGS) entry which is preliminary data.</text>
</comment>
<proteinExistence type="predicted"/>
<name>A0AAU9K2N2_9CILI</name>
<keyword evidence="1" id="KW-0812">Transmembrane</keyword>
<evidence type="ECO:0000313" key="3">
    <source>
        <dbReference type="EMBL" id="CAG9332793.1"/>
    </source>
</evidence>
<accession>A0AAU9K2N2</accession>
<protein>
    <recommendedName>
        <fullName evidence="2">LITAF domain-containing protein</fullName>
    </recommendedName>
</protein>
<evidence type="ECO:0000313" key="4">
    <source>
        <dbReference type="Proteomes" id="UP001162131"/>
    </source>
</evidence>
<feature type="transmembrane region" description="Helical" evidence="1">
    <location>
        <begin position="30"/>
        <end position="54"/>
    </location>
</feature>
<dbReference type="AlphaFoldDB" id="A0AAU9K2N2"/>
<keyword evidence="4" id="KW-1185">Reference proteome</keyword>
<feature type="transmembrane region" description="Helical" evidence="1">
    <location>
        <begin position="102"/>
        <end position="120"/>
    </location>
</feature>
<evidence type="ECO:0000259" key="2">
    <source>
        <dbReference type="PROSITE" id="PS51837"/>
    </source>
</evidence>
<keyword evidence="1" id="KW-1133">Transmembrane helix</keyword>
<dbReference type="InterPro" id="IPR006629">
    <property type="entry name" value="LITAF"/>
</dbReference>
<organism evidence="3 4">
    <name type="scientific">Blepharisma stoltei</name>
    <dbReference type="NCBI Taxonomy" id="1481888"/>
    <lineage>
        <taxon>Eukaryota</taxon>
        <taxon>Sar</taxon>
        <taxon>Alveolata</taxon>
        <taxon>Ciliophora</taxon>
        <taxon>Postciliodesmatophora</taxon>
        <taxon>Heterotrichea</taxon>
        <taxon>Heterotrichida</taxon>
        <taxon>Blepharismidae</taxon>
        <taxon>Blepharisma</taxon>
    </lineage>
</organism>
<dbReference type="Proteomes" id="UP001162131">
    <property type="component" value="Unassembled WGS sequence"/>
</dbReference>
<dbReference type="EMBL" id="CAJZBQ010000055">
    <property type="protein sequence ID" value="CAG9332793.1"/>
    <property type="molecule type" value="Genomic_DNA"/>
</dbReference>
<gene>
    <name evidence="3" type="ORF">BSTOLATCC_MIC57082</name>
</gene>